<dbReference type="Pfam" id="PF00057">
    <property type="entry name" value="Ldl_recept_a"/>
    <property type="match status" value="1"/>
</dbReference>
<organism evidence="7">
    <name type="scientific">Onchocerca flexuosa</name>
    <dbReference type="NCBI Taxonomy" id="387005"/>
    <lineage>
        <taxon>Eukaryota</taxon>
        <taxon>Metazoa</taxon>
        <taxon>Ecdysozoa</taxon>
        <taxon>Nematoda</taxon>
        <taxon>Chromadorea</taxon>
        <taxon>Rhabditida</taxon>
        <taxon>Spirurina</taxon>
        <taxon>Spiruromorpha</taxon>
        <taxon>Filarioidea</taxon>
        <taxon>Onchocercidae</taxon>
        <taxon>Onchocerca</taxon>
    </lineage>
</organism>
<dbReference type="InterPro" id="IPR002172">
    <property type="entry name" value="LDrepeatLR_classA_rpt"/>
</dbReference>
<feature type="signal peptide" evidence="4">
    <location>
        <begin position="1"/>
        <end position="15"/>
    </location>
</feature>
<evidence type="ECO:0000256" key="3">
    <source>
        <dbReference type="SAM" id="MobiDB-lite"/>
    </source>
</evidence>
<feature type="disulfide bond" evidence="2">
    <location>
        <begin position="111"/>
        <end position="129"/>
    </location>
</feature>
<dbReference type="WBParaSite" id="OFLC_0000826601-mRNA-1">
    <property type="protein sequence ID" value="OFLC_0000826601-mRNA-1"/>
    <property type="gene ID" value="OFLC_0000826601"/>
</dbReference>
<dbReference type="Proteomes" id="UP000267606">
    <property type="component" value="Unassembled WGS sequence"/>
</dbReference>
<proteinExistence type="predicted"/>
<dbReference type="SMART" id="SM00192">
    <property type="entry name" value="LDLa"/>
    <property type="match status" value="1"/>
</dbReference>
<feature type="compositionally biased region" description="Low complexity" evidence="3">
    <location>
        <begin position="175"/>
        <end position="184"/>
    </location>
</feature>
<dbReference type="Gene3D" id="4.10.400.10">
    <property type="entry name" value="Low-density Lipoprotein Receptor"/>
    <property type="match status" value="1"/>
</dbReference>
<dbReference type="SUPFAM" id="SSF57424">
    <property type="entry name" value="LDL receptor-like module"/>
    <property type="match status" value="1"/>
</dbReference>
<comment type="caution">
    <text evidence="2">Lacks conserved residue(s) required for the propagation of feature annotation.</text>
</comment>
<reference evidence="5 6" key="2">
    <citation type="submission" date="2018-11" db="EMBL/GenBank/DDBJ databases">
        <authorList>
            <consortium name="Pathogen Informatics"/>
        </authorList>
    </citation>
    <scope>NUCLEOTIDE SEQUENCE [LARGE SCALE GENOMIC DNA]</scope>
</reference>
<keyword evidence="4" id="KW-0732">Signal</keyword>
<evidence type="ECO:0000313" key="7">
    <source>
        <dbReference type="WBParaSite" id="OFLC_0000826601-mRNA-1"/>
    </source>
</evidence>
<dbReference type="InterPro" id="IPR036055">
    <property type="entry name" value="LDL_receptor-like_sf"/>
</dbReference>
<dbReference type="STRING" id="387005.A0A183HLA5"/>
<dbReference type="CDD" id="cd00112">
    <property type="entry name" value="LDLa"/>
    <property type="match status" value="1"/>
</dbReference>
<evidence type="ECO:0000256" key="1">
    <source>
        <dbReference type="ARBA" id="ARBA00023157"/>
    </source>
</evidence>
<feature type="region of interest" description="Disordered" evidence="3">
    <location>
        <begin position="174"/>
        <end position="196"/>
    </location>
</feature>
<gene>
    <name evidence="5" type="ORF">OFLC_LOCUS8268</name>
</gene>
<reference evidence="7" key="1">
    <citation type="submission" date="2016-06" db="UniProtKB">
        <authorList>
            <consortium name="WormBaseParasite"/>
        </authorList>
    </citation>
    <scope>IDENTIFICATION</scope>
</reference>
<dbReference type="AlphaFoldDB" id="A0A183HLA5"/>
<feature type="disulfide bond" evidence="2">
    <location>
        <begin position="104"/>
        <end position="116"/>
    </location>
</feature>
<sequence>MILSSLLLSLSLSSALFLLSSSAAATIRFPERRICLIVFLILPSLCLATVTEHPISPNTVNFELNSGAGAQITHINSHNLDTAAQISSKIRAKNQSSITRQIHCPSNTFRCGDGSCIPQDWINDGEADCFDLSDEKIQPTRKTIKRTTISESTEYPTTLDEIFDDPFEHAVTFPSSSFSNSSSNQRSEEAKNSHSSLSYHESGCSNAIQTRVNQCSTDLTDWIEKLHQIDLTNSSILNDEKR</sequence>
<evidence type="ECO:0000256" key="2">
    <source>
        <dbReference type="PROSITE-ProRule" id="PRU00124"/>
    </source>
</evidence>
<feature type="chain" id="PRO_5044552569" evidence="4">
    <location>
        <begin position="16"/>
        <end position="242"/>
    </location>
</feature>
<protein>
    <submittedName>
        <fullName evidence="7">Low-density lipoprotein receptor domain class A</fullName>
    </submittedName>
</protein>
<accession>A0A183HLA5</accession>
<evidence type="ECO:0000256" key="4">
    <source>
        <dbReference type="SAM" id="SignalP"/>
    </source>
</evidence>
<keyword evidence="6" id="KW-1185">Reference proteome</keyword>
<dbReference type="PROSITE" id="PS50068">
    <property type="entry name" value="LDLRA_2"/>
    <property type="match status" value="1"/>
</dbReference>
<evidence type="ECO:0000313" key="5">
    <source>
        <dbReference type="EMBL" id="VDO54865.1"/>
    </source>
</evidence>
<name>A0A183HLA5_9BILA</name>
<dbReference type="EMBL" id="UZAJ01009208">
    <property type="protein sequence ID" value="VDO54865.1"/>
    <property type="molecule type" value="Genomic_DNA"/>
</dbReference>
<keyword evidence="1 2" id="KW-1015">Disulfide bond</keyword>
<evidence type="ECO:0000313" key="6">
    <source>
        <dbReference type="Proteomes" id="UP000267606"/>
    </source>
</evidence>